<accession>A0A1H8T1T3</accession>
<dbReference type="STRING" id="310780.SAMN05216267_104718"/>
<evidence type="ECO:0000313" key="1">
    <source>
        <dbReference type="EMBL" id="SEO84882.1"/>
    </source>
</evidence>
<name>A0A1H8T1T3_9ACTN</name>
<organism evidence="1 2">
    <name type="scientific">Actinacidiphila rubida</name>
    <dbReference type="NCBI Taxonomy" id="310780"/>
    <lineage>
        <taxon>Bacteria</taxon>
        <taxon>Bacillati</taxon>
        <taxon>Actinomycetota</taxon>
        <taxon>Actinomycetes</taxon>
        <taxon>Kitasatosporales</taxon>
        <taxon>Streptomycetaceae</taxon>
        <taxon>Actinacidiphila</taxon>
    </lineage>
</organism>
<proteinExistence type="predicted"/>
<protein>
    <submittedName>
        <fullName evidence="1">Uncharacterized protein</fullName>
    </submittedName>
</protein>
<dbReference type="EMBL" id="FODD01000047">
    <property type="protein sequence ID" value="SEO84882.1"/>
    <property type="molecule type" value="Genomic_DNA"/>
</dbReference>
<dbReference type="Proteomes" id="UP000181951">
    <property type="component" value="Unassembled WGS sequence"/>
</dbReference>
<gene>
    <name evidence="1" type="ORF">SAMN05216267_104718</name>
</gene>
<keyword evidence="2" id="KW-1185">Reference proteome</keyword>
<sequence length="68" mass="7350">MTDQDSDLARLTDAFSRLGASDRQRLVLALDGLPRQVREAPSRSFTPLPNVGAASRITVRVVRLGGDS</sequence>
<dbReference type="AlphaFoldDB" id="A0A1H8T1T3"/>
<reference evidence="1 2" key="1">
    <citation type="submission" date="2016-10" db="EMBL/GenBank/DDBJ databases">
        <authorList>
            <person name="de Groot N.N."/>
        </authorList>
    </citation>
    <scope>NUCLEOTIDE SEQUENCE [LARGE SCALE GENOMIC DNA]</scope>
    <source>
        <strain evidence="1 2">CGMCC 4.2026</strain>
    </source>
</reference>
<evidence type="ECO:0000313" key="2">
    <source>
        <dbReference type="Proteomes" id="UP000181951"/>
    </source>
</evidence>